<evidence type="ECO:0000259" key="1">
    <source>
        <dbReference type="Pfam" id="PF01850"/>
    </source>
</evidence>
<accession>A0A1F5HVL3</accession>
<sequence length="131" mass="15133">MLKVLLDTNLLLRFLTDDDPKKAKAVERLLKTSKQPLTVTDMAFAELAWVMASFYGFEKSKIIVKLASILDVETVKASKKLLRHSLVIYARHNIDFIDAYHAAFMKLKSYDAIYSYDRDFDKVSDLKRLEP</sequence>
<reference evidence="2 3" key="1">
    <citation type="journal article" date="2016" name="Nat. Commun.">
        <title>Thousands of microbial genomes shed light on interconnected biogeochemical processes in an aquifer system.</title>
        <authorList>
            <person name="Anantharaman K."/>
            <person name="Brown C.T."/>
            <person name="Hug L.A."/>
            <person name="Sharon I."/>
            <person name="Castelle C.J."/>
            <person name="Probst A.J."/>
            <person name="Thomas B.C."/>
            <person name="Singh A."/>
            <person name="Wilkins M.J."/>
            <person name="Karaoz U."/>
            <person name="Brodie E.L."/>
            <person name="Williams K.H."/>
            <person name="Hubbard S.S."/>
            <person name="Banfield J.F."/>
        </authorList>
    </citation>
    <scope>NUCLEOTIDE SEQUENCE [LARGE SCALE GENOMIC DNA]</scope>
</reference>
<dbReference type="InterPro" id="IPR052106">
    <property type="entry name" value="PINc/VapC_TA"/>
</dbReference>
<proteinExistence type="predicted"/>
<gene>
    <name evidence="2" type="ORF">A3A60_03810</name>
</gene>
<dbReference type="Gene3D" id="3.40.50.1010">
    <property type="entry name" value="5'-nuclease"/>
    <property type="match status" value="1"/>
</dbReference>
<dbReference type="InterPro" id="IPR029060">
    <property type="entry name" value="PIN-like_dom_sf"/>
</dbReference>
<protein>
    <recommendedName>
        <fullName evidence="1">PIN domain-containing protein</fullName>
    </recommendedName>
</protein>
<name>A0A1F5HVL3_9BACT</name>
<evidence type="ECO:0000313" key="3">
    <source>
        <dbReference type="Proteomes" id="UP000179227"/>
    </source>
</evidence>
<dbReference type="InterPro" id="IPR002716">
    <property type="entry name" value="PIN_dom"/>
</dbReference>
<dbReference type="Proteomes" id="UP000179227">
    <property type="component" value="Unassembled WGS sequence"/>
</dbReference>
<dbReference type="Pfam" id="PF01850">
    <property type="entry name" value="PIN"/>
    <property type="match status" value="1"/>
</dbReference>
<dbReference type="EMBL" id="MFBS01000041">
    <property type="protein sequence ID" value="OGE08214.1"/>
    <property type="molecule type" value="Genomic_DNA"/>
</dbReference>
<evidence type="ECO:0000313" key="2">
    <source>
        <dbReference type="EMBL" id="OGE08214.1"/>
    </source>
</evidence>
<comment type="caution">
    <text evidence="2">The sequence shown here is derived from an EMBL/GenBank/DDBJ whole genome shotgun (WGS) entry which is preliminary data.</text>
</comment>
<dbReference type="PANTHER" id="PTHR38826:SF5">
    <property type="entry name" value="RIBONUCLEASE VAPC13"/>
    <property type="match status" value="1"/>
</dbReference>
<dbReference type="PANTHER" id="PTHR38826">
    <property type="entry name" value="RIBONUCLEASE VAPC13"/>
    <property type="match status" value="1"/>
</dbReference>
<dbReference type="STRING" id="1797729.A3A60_03810"/>
<dbReference type="AlphaFoldDB" id="A0A1F5HVL3"/>
<feature type="domain" description="PIN" evidence="1">
    <location>
        <begin position="4"/>
        <end position="124"/>
    </location>
</feature>
<organism evidence="2 3">
    <name type="scientific">Candidatus Curtissbacteria bacterium RIFCSPLOWO2_01_FULL_42_26</name>
    <dbReference type="NCBI Taxonomy" id="1797729"/>
    <lineage>
        <taxon>Bacteria</taxon>
        <taxon>Candidatus Curtissiibacteriota</taxon>
    </lineage>
</organism>
<dbReference type="SUPFAM" id="SSF88723">
    <property type="entry name" value="PIN domain-like"/>
    <property type="match status" value="1"/>
</dbReference>